<gene>
    <name evidence="3" type="ORF">BOTBODRAFT_31832</name>
</gene>
<dbReference type="SUPFAM" id="SSF53474">
    <property type="entry name" value="alpha/beta-Hydrolases"/>
    <property type="match status" value="1"/>
</dbReference>
<dbReference type="PANTHER" id="PTHR43798">
    <property type="entry name" value="MONOACYLGLYCEROL LIPASE"/>
    <property type="match status" value="1"/>
</dbReference>
<evidence type="ECO:0000313" key="3">
    <source>
        <dbReference type="EMBL" id="KDQ15516.1"/>
    </source>
</evidence>
<accession>A0A067MVC8</accession>
<reference evidence="4" key="1">
    <citation type="journal article" date="2014" name="Proc. Natl. Acad. Sci. U.S.A.">
        <title>Extensive sampling of basidiomycete genomes demonstrates inadequacy of the white-rot/brown-rot paradigm for wood decay fungi.</title>
        <authorList>
            <person name="Riley R."/>
            <person name="Salamov A.A."/>
            <person name="Brown D.W."/>
            <person name="Nagy L.G."/>
            <person name="Floudas D."/>
            <person name="Held B.W."/>
            <person name="Levasseur A."/>
            <person name="Lombard V."/>
            <person name="Morin E."/>
            <person name="Otillar R."/>
            <person name="Lindquist E.A."/>
            <person name="Sun H."/>
            <person name="LaButti K.M."/>
            <person name="Schmutz J."/>
            <person name="Jabbour D."/>
            <person name="Luo H."/>
            <person name="Baker S.E."/>
            <person name="Pisabarro A.G."/>
            <person name="Walton J.D."/>
            <person name="Blanchette R.A."/>
            <person name="Henrissat B."/>
            <person name="Martin F."/>
            <person name="Cullen D."/>
            <person name="Hibbett D.S."/>
            <person name="Grigoriev I.V."/>
        </authorList>
    </citation>
    <scope>NUCLEOTIDE SEQUENCE [LARGE SCALE GENOMIC DNA]</scope>
    <source>
        <strain evidence="4">FD-172 SS1</strain>
    </source>
</reference>
<dbReference type="InterPro" id="IPR029058">
    <property type="entry name" value="AB_hydrolase_fold"/>
</dbReference>
<evidence type="ECO:0000313" key="4">
    <source>
        <dbReference type="Proteomes" id="UP000027195"/>
    </source>
</evidence>
<dbReference type="GO" id="GO:0046464">
    <property type="term" value="P:acylglycerol catabolic process"/>
    <property type="evidence" value="ECO:0007669"/>
    <property type="project" value="TreeGrafter"/>
</dbReference>
<dbReference type="AlphaFoldDB" id="A0A067MVC8"/>
<feature type="transmembrane region" description="Helical" evidence="1">
    <location>
        <begin position="168"/>
        <end position="191"/>
    </location>
</feature>
<dbReference type="GO" id="GO:0016020">
    <property type="term" value="C:membrane"/>
    <property type="evidence" value="ECO:0007669"/>
    <property type="project" value="TreeGrafter"/>
</dbReference>
<feature type="transmembrane region" description="Helical" evidence="1">
    <location>
        <begin position="23"/>
        <end position="41"/>
    </location>
</feature>
<dbReference type="PRINTS" id="PR00412">
    <property type="entry name" value="EPOXHYDRLASE"/>
</dbReference>
<keyword evidence="1" id="KW-0472">Membrane</keyword>
<keyword evidence="4" id="KW-1185">Reference proteome</keyword>
<proteinExistence type="predicted"/>
<dbReference type="PANTHER" id="PTHR43798:SF33">
    <property type="entry name" value="HYDROLASE, PUTATIVE (AFU_ORTHOLOGUE AFUA_2G14860)-RELATED"/>
    <property type="match status" value="1"/>
</dbReference>
<keyword evidence="1" id="KW-0812">Transmembrane</keyword>
<dbReference type="EMBL" id="KL198032">
    <property type="protein sequence ID" value="KDQ15516.1"/>
    <property type="molecule type" value="Genomic_DNA"/>
</dbReference>
<dbReference type="GO" id="GO:0047372">
    <property type="term" value="F:monoacylglycerol lipase activity"/>
    <property type="evidence" value="ECO:0007669"/>
    <property type="project" value="TreeGrafter"/>
</dbReference>
<evidence type="ECO:0000259" key="2">
    <source>
        <dbReference type="Pfam" id="PF00561"/>
    </source>
</evidence>
<dbReference type="Proteomes" id="UP000027195">
    <property type="component" value="Unassembled WGS sequence"/>
</dbReference>
<dbReference type="OrthoDB" id="408373at2759"/>
<dbReference type="InParanoid" id="A0A067MVC8"/>
<sequence length="358" mass="38725">MEAISTLGRSFLPPKVVNVDSPLLLGASLGLASLLLFKLTASRQSRANLTVHNSLAKLPPGAIKSLVDDIYPEDYYPNGNYVALPMGRVRYWLMGPEDGDKVVLIHGLSIPSFIFKGLAPVLASHGFRVLLYDLYGRGYSDAPQTSYTASLYTTQLALLMQHIGWQKAYIVGLSMGGGIAAAFAADFPWLVNGKIVFMASVGLLKLSDLPWNFTIGASALLRPLLTSSFLRAYQRTKIDTRDLSWAEDEAAQAVLLQQLQSSTLPGYVNAVLDSLAIGPVLGQEANFKALGKKGAETKVLVIWGTEDAVVPIKCGFQIKELIPHAEMVTVEGAGHELGVTHPQQVSRILLKFLETTTS</sequence>
<dbReference type="InterPro" id="IPR050266">
    <property type="entry name" value="AB_hydrolase_sf"/>
</dbReference>
<dbReference type="HOGENOM" id="CLU_020336_11_0_1"/>
<organism evidence="3 4">
    <name type="scientific">Botryobasidium botryosum (strain FD-172 SS1)</name>
    <dbReference type="NCBI Taxonomy" id="930990"/>
    <lineage>
        <taxon>Eukaryota</taxon>
        <taxon>Fungi</taxon>
        <taxon>Dikarya</taxon>
        <taxon>Basidiomycota</taxon>
        <taxon>Agaricomycotina</taxon>
        <taxon>Agaricomycetes</taxon>
        <taxon>Cantharellales</taxon>
        <taxon>Botryobasidiaceae</taxon>
        <taxon>Botryobasidium</taxon>
    </lineage>
</organism>
<dbReference type="STRING" id="930990.A0A067MVC8"/>
<keyword evidence="1" id="KW-1133">Transmembrane helix</keyword>
<protein>
    <recommendedName>
        <fullName evidence="2">AB hydrolase-1 domain-containing protein</fullName>
    </recommendedName>
</protein>
<dbReference type="PRINTS" id="PR00111">
    <property type="entry name" value="ABHYDROLASE"/>
</dbReference>
<feature type="transmembrane region" description="Helical" evidence="1">
    <location>
        <begin position="211"/>
        <end position="233"/>
    </location>
</feature>
<dbReference type="InterPro" id="IPR000639">
    <property type="entry name" value="Epox_hydrolase-like"/>
</dbReference>
<dbReference type="InterPro" id="IPR000073">
    <property type="entry name" value="AB_hydrolase_1"/>
</dbReference>
<evidence type="ECO:0000256" key="1">
    <source>
        <dbReference type="SAM" id="Phobius"/>
    </source>
</evidence>
<dbReference type="Pfam" id="PF00561">
    <property type="entry name" value="Abhydrolase_1"/>
    <property type="match status" value="1"/>
</dbReference>
<name>A0A067MVC8_BOTB1</name>
<dbReference type="Gene3D" id="3.40.50.1820">
    <property type="entry name" value="alpha/beta hydrolase"/>
    <property type="match status" value="1"/>
</dbReference>
<feature type="domain" description="AB hydrolase-1" evidence="2">
    <location>
        <begin position="102"/>
        <end position="342"/>
    </location>
</feature>